<dbReference type="AlphaFoldDB" id="A0A133YEC4"/>
<comment type="caution">
    <text evidence="1">The sequence shown here is derived from an EMBL/GenBank/DDBJ whole genome shotgun (WGS) entry which is preliminary data.</text>
</comment>
<protein>
    <submittedName>
        <fullName evidence="1">Uncharacterized protein</fullName>
    </submittedName>
</protein>
<dbReference type="EMBL" id="LSCV01000012">
    <property type="protein sequence ID" value="KXB41559.1"/>
    <property type="molecule type" value="Genomic_DNA"/>
</dbReference>
<dbReference type="STRING" id="1497955.HMPREF1872_00647"/>
<evidence type="ECO:0000313" key="2">
    <source>
        <dbReference type="Proteomes" id="UP000070080"/>
    </source>
</evidence>
<reference evidence="2" key="1">
    <citation type="submission" date="2016-01" db="EMBL/GenBank/DDBJ databases">
        <authorList>
            <person name="Mitreva M."/>
            <person name="Pepin K.H."/>
            <person name="Mihindukulasuriya K.A."/>
            <person name="Fulton R."/>
            <person name="Fronick C."/>
            <person name="O'Laughlin M."/>
            <person name="Miner T."/>
            <person name="Herter B."/>
            <person name="Rosa B.A."/>
            <person name="Cordes M."/>
            <person name="Tomlinson C."/>
            <person name="Wollam A."/>
            <person name="Palsikar V.B."/>
            <person name="Mardis E.R."/>
            <person name="Wilson R.K."/>
        </authorList>
    </citation>
    <scope>NUCLEOTIDE SEQUENCE [LARGE SCALE GENOMIC DNA]</scope>
    <source>
        <strain evidence="2">KA00274</strain>
    </source>
</reference>
<accession>A0A133YEC4</accession>
<sequence length="44" mass="5180">MTAFCFNSFDRLYDCFCDMFHRSLEANLRVNARNLTLFSLIGII</sequence>
<proteinExistence type="predicted"/>
<organism evidence="1 2">
    <name type="scientific">Amygdalobacter nucleatus</name>
    <dbReference type="NCBI Taxonomy" id="3029274"/>
    <lineage>
        <taxon>Bacteria</taxon>
        <taxon>Bacillati</taxon>
        <taxon>Bacillota</taxon>
        <taxon>Clostridia</taxon>
        <taxon>Eubacteriales</taxon>
        <taxon>Oscillospiraceae</taxon>
        <taxon>Amygdalobacter</taxon>
    </lineage>
</organism>
<dbReference type="Proteomes" id="UP000070080">
    <property type="component" value="Unassembled WGS sequence"/>
</dbReference>
<gene>
    <name evidence="1" type="ORF">HMPREF1872_00647</name>
</gene>
<evidence type="ECO:0000313" key="1">
    <source>
        <dbReference type="EMBL" id="KXB41559.1"/>
    </source>
</evidence>
<name>A0A133YEC4_9FIRM</name>
<keyword evidence="2" id="KW-1185">Reference proteome</keyword>